<protein>
    <submittedName>
        <fullName evidence="1">14070_t:CDS:1</fullName>
    </submittedName>
</protein>
<comment type="caution">
    <text evidence="1">The sequence shown here is derived from an EMBL/GenBank/DDBJ whole genome shotgun (WGS) entry which is preliminary data.</text>
</comment>
<name>A0ACA9QZN3_9GLOM</name>
<organism evidence="1 2">
    <name type="scientific">Acaulospora colombiana</name>
    <dbReference type="NCBI Taxonomy" id="27376"/>
    <lineage>
        <taxon>Eukaryota</taxon>
        <taxon>Fungi</taxon>
        <taxon>Fungi incertae sedis</taxon>
        <taxon>Mucoromycota</taxon>
        <taxon>Glomeromycotina</taxon>
        <taxon>Glomeromycetes</taxon>
        <taxon>Diversisporales</taxon>
        <taxon>Acaulosporaceae</taxon>
        <taxon>Acaulospora</taxon>
    </lineage>
</organism>
<keyword evidence="2" id="KW-1185">Reference proteome</keyword>
<proteinExistence type="predicted"/>
<sequence>ASVDVDDDALNTLMEDYIRVTHLQQSLKKKIKAALKRREEVAKEKEQQAYESWLQSQAERQALKKESISLKEKMKKVQSDEWYLPFVSLG</sequence>
<gene>
    <name evidence="1" type="ORF">ACOLOM_LOCUS13799</name>
</gene>
<evidence type="ECO:0000313" key="2">
    <source>
        <dbReference type="Proteomes" id="UP000789525"/>
    </source>
</evidence>
<dbReference type="EMBL" id="CAJVPT010064970">
    <property type="protein sequence ID" value="CAG8771163.1"/>
    <property type="molecule type" value="Genomic_DNA"/>
</dbReference>
<accession>A0ACA9QZN3</accession>
<evidence type="ECO:0000313" key="1">
    <source>
        <dbReference type="EMBL" id="CAG8771163.1"/>
    </source>
</evidence>
<reference evidence="1" key="1">
    <citation type="submission" date="2021-06" db="EMBL/GenBank/DDBJ databases">
        <authorList>
            <person name="Kallberg Y."/>
            <person name="Tangrot J."/>
            <person name="Rosling A."/>
        </authorList>
    </citation>
    <scope>NUCLEOTIDE SEQUENCE</scope>
    <source>
        <strain evidence="1">CL356</strain>
    </source>
</reference>
<feature type="non-terminal residue" evidence="1">
    <location>
        <position position="1"/>
    </location>
</feature>
<dbReference type="Proteomes" id="UP000789525">
    <property type="component" value="Unassembled WGS sequence"/>
</dbReference>